<gene>
    <name evidence="2" type="ORF">BKA59DRAFT_459585</name>
</gene>
<keyword evidence="1" id="KW-0732">Signal</keyword>
<dbReference type="AlphaFoldDB" id="A0A8K0RNG6"/>
<feature type="chain" id="PRO_5035419168" description="Secreted protein" evidence="1">
    <location>
        <begin position="21"/>
        <end position="100"/>
    </location>
</feature>
<keyword evidence="3" id="KW-1185">Reference proteome</keyword>
<evidence type="ECO:0008006" key="4">
    <source>
        <dbReference type="Google" id="ProtNLM"/>
    </source>
</evidence>
<feature type="signal peptide" evidence="1">
    <location>
        <begin position="1"/>
        <end position="20"/>
    </location>
</feature>
<protein>
    <recommendedName>
        <fullName evidence="4">Secreted protein</fullName>
    </recommendedName>
</protein>
<reference evidence="2" key="1">
    <citation type="journal article" date="2021" name="Nat. Commun.">
        <title>Genetic determinants of endophytism in the Arabidopsis root mycobiome.</title>
        <authorList>
            <person name="Mesny F."/>
            <person name="Miyauchi S."/>
            <person name="Thiergart T."/>
            <person name="Pickel B."/>
            <person name="Atanasova L."/>
            <person name="Karlsson M."/>
            <person name="Huettel B."/>
            <person name="Barry K.W."/>
            <person name="Haridas S."/>
            <person name="Chen C."/>
            <person name="Bauer D."/>
            <person name="Andreopoulos W."/>
            <person name="Pangilinan J."/>
            <person name="LaButti K."/>
            <person name="Riley R."/>
            <person name="Lipzen A."/>
            <person name="Clum A."/>
            <person name="Drula E."/>
            <person name="Henrissat B."/>
            <person name="Kohler A."/>
            <person name="Grigoriev I.V."/>
            <person name="Martin F.M."/>
            <person name="Hacquard S."/>
        </authorList>
    </citation>
    <scope>NUCLEOTIDE SEQUENCE</scope>
    <source>
        <strain evidence="2">MPI-SDFR-AT-0068</strain>
    </source>
</reference>
<proteinExistence type="predicted"/>
<comment type="caution">
    <text evidence="2">The sequence shown here is derived from an EMBL/GenBank/DDBJ whole genome shotgun (WGS) entry which is preliminary data.</text>
</comment>
<dbReference type="EMBL" id="JAGPXF010000007">
    <property type="protein sequence ID" value="KAH7236032.1"/>
    <property type="molecule type" value="Genomic_DNA"/>
</dbReference>
<evidence type="ECO:0000313" key="3">
    <source>
        <dbReference type="Proteomes" id="UP000813427"/>
    </source>
</evidence>
<dbReference type="Proteomes" id="UP000813427">
    <property type="component" value="Unassembled WGS sequence"/>
</dbReference>
<organism evidence="2 3">
    <name type="scientific">Fusarium tricinctum</name>
    <dbReference type="NCBI Taxonomy" id="61284"/>
    <lineage>
        <taxon>Eukaryota</taxon>
        <taxon>Fungi</taxon>
        <taxon>Dikarya</taxon>
        <taxon>Ascomycota</taxon>
        <taxon>Pezizomycotina</taxon>
        <taxon>Sordariomycetes</taxon>
        <taxon>Hypocreomycetidae</taxon>
        <taxon>Hypocreales</taxon>
        <taxon>Nectriaceae</taxon>
        <taxon>Fusarium</taxon>
        <taxon>Fusarium tricinctum species complex</taxon>
    </lineage>
</organism>
<evidence type="ECO:0000313" key="2">
    <source>
        <dbReference type="EMBL" id="KAH7236032.1"/>
    </source>
</evidence>
<sequence length="100" mass="10903">MAFKTFRALLISSLSGASLGPQDNREVNGTTGCQSDCQWQAMVVWLPVILDQFRVQIHLKAPTYLSCRCTASAGRGSDDDVSSVLTLSTHSPQLTRSNMK</sequence>
<accession>A0A8K0RNG6</accession>
<name>A0A8K0RNG6_9HYPO</name>
<evidence type="ECO:0000256" key="1">
    <source>
        <dbReference type="SAM" id="SignalP"/>
    </source>
</evidence>